<dbReference type="Gene3D" id="3.40.50.720">
    <property type="entry name" value="NAD(P)-binding Rossmann-like Domain"/>
    <property type="match status" value="1"/>
</dbReference>
<dbReference type="AlphaFoldDB" id="A0A6A5YHV4"/>
<accession>A0A6A5YHV4</accession>
<dbReference type="InterPro" id="IPR036291">
    <property type="entry name" value="NAD(P)-bd_dom_sf"/>
</dbReference>
<dbReference type="GO" id="GO:0005737">
    <property type="term" value="C:cytoplasm"/>
    <property type="evidence" value="ECO:0007669"/>
    <property type="project" value="TreeGrafter"/>
</dbReference>
<dbReference type="EMBL" id="ML977371">
    <property type="protein sequence ID" value="KAF2105791.1"/>
    <property type="molecule type" value="Genomic_DNA"/>
</dbReference>
<evidence type="ECO:0000313" key="3">
    <source>
        <dbReference type="Proteomes" id="UP000799770"/>
    </source>
</evidence>
<dbReference type="Proteomes" id="UP000799770">
    <property type="component" value="Unassembled WGS sequence"/>
</dbReference>
<dbReference type="GO" id="GO:0019748">
    <property type="term" value="P:secondary metabolic process"/>
    <property type="evidence" value="ECO:0007669"/>
    <property type="project" value="TreeGrafter"/>
</dbReference>
<sequence>MASSIVLITGANSGLGFAISKVLATTSSDFHIIIASRTLDKANEALASIEALQPKGTLSAIYLDVTDKSSIQAAAAQVEQTFGHLDVLINNAAVGGLDIEDVETRFKVCLETNVTGPALVSEAFRPLLLKSSNAYSIFVSSGQRTLPRNALQTPPHFGTTQIQSGPAYQVSKAALNMLAVLEARDYGGKGLKVFVLSPGFFESGLRGNSEEARTGWGKAGSAEVPASVVLSILRGDRDDDVGRFVHEGGVYEW</sequence>
<dbReference type="PANTHER" id="PTHR43544">
    <property type="entry name" value="SHORT-CHAIN DEHYDROGENASE/REDUCTASE"/>
    <property type="match status" value="1"/>
</dbReference>
<organism evidence="2 3">
    <name type="scientific">Lophiotrema nucula</name>
    <dbReference type="NCBI Taxonomy" id="690887"/>
    <lineage>
        <taxon>Eukaryota</taxon>
        <taxon>Fungi</taxon>
        <taxon>Dikarya</taxon>
        <taxon>Ascomycota</taxon>
        <taxon>Pezizomycotina</taxon>
        <taxon>Dothideomycetes</taxon>
        <taxon>Pleosporomycetidae</taxon>
        <taxon>Pleosporales</taxon>
        <taxon>Lophiotremataceae</taxon>
        <taxon>Lophiotrema</taxon>
    </lineage>
</organism>
<dbReference type="GO" id="GO:0016491">
    <property type="term" value="F:oxidoreductase activity"/>
    <property type="evidence" value="ECO:0007669"/>
    <property type="project" value="TreeGrafter"/>
</dbReference>
<dbReference type="SUPFAM" id="SSF51735">
    <property type="entry name" value="NAD(P)-binding Rossmann-fold domains"/>
    <property type="match status" value="1"/>
</dbReference>
<protein>
    <submittedName>
        <fullName evidence="2">Short chain dehydrogenase/reductase</fullName>
    </submittedName>
</protein>
<comment type="similarity">
    <text evidence="1">Belongs to the short-chain dehydrogenases/reductases (SDR) family.</text>
</comment>
<keyword evidence="3" id="KW-1185">Reference proteome</keyword>
<evidence type="ECO:0000313" key="2">
    <source>
        <dbReference type="EMBL" id="KAF2105791.1"/>
    </source>
</evidence>
<reference evidence="2" key="1">
    <citation type="journal article" date="2020" name="Stud. Mycol.">
        <title>101 Dothideomycetes genomes: a test case for predicting lifestyles and emergence of pathogens.</title>
        <authorList>
            <person name="Haridas S."/>
            <person name="Albert R."/>
            <person name="Binder M."/>
            <person name="Bloem J."/>
            <person name="Labutti K."/>
            <person name="Salamov A."/>
            <person name="Andreopoulos B."/>
            <person name="Baker S."/>
            <person name="Barry K."/>
            <person name="Bills G."/>
            <person name="Bluhm B."/>
            <person name="Cannon C."/>
            <person name="Castanera R."/>
            <person name="Culley D."/>
            <person name="Daum C."/>
            <person name="Ezra D."/>
            <person name="Gonzalez J."/>
            <person name="Henrissat B."/>
            <person name="Kuo A."/>
            <person name="Liang C."/>
            <person name="Lipzen A."/>
            <person name="Lutzoni F."/>
            <person name="Magnuson J."/>
            <person name="Mondo S."/>
            <person name="Nolan M."/>
            <person name="Ohm R."/>
            <person name="Pangilinan J."/>
            <person name="Park H.-J."/>
            <person name="Ramirez L."/>
            <person name="Alfaro M."/>
            <person name="Sun H."/>
            <person name="Tritt A."/>
            <person name="Yoshinaga Y."/>
            <person name="Zwiers L.-H."/>
            <person name="Turgeon B."/>
            <person name="Goodwin S."/>
            <person name="Spatafora J."/>
            <person name="Crous P."/>
            <person name="Grigoriev I."/>
        </authorList>
    </citation>
    <scope>NUCLEOTIDE SEQUENCE</scope>
    <source>
        <strain evidence="2">CBS 627.86</strain>
    </source>
</reference>
<gene>
    <name evidence="2" type="ORF">BDV96DRAFT_559925</name>
</gene>
<proteinExistence type="inferred from homology"/>
<dbReference type="InterPro" id="IPR002347">
    <property type="entry name" value="SDR_fam"/>
</dbReference>
<evidence type="ECO:0000256" key="1">
    <source>
        <dbReference type="ARBA" id="ARBA00006484"/>
    </source>
</evidence>
<name>A0A6A5YHV4_9PLEO</name>
<dbReference type="PANTHER" id="PTHR43544:SF32">
    <property type="entry name" value="CHAIN DEHYDROGENASE, PUTATIVE (AFU_ORTHOLOGUE AFUA_5G01530)-RELATED"/>
    <property type="match status" value="1"/>
</dbReference>
<dbReference type="Pfam" id="PF00106">
    <property type="entry name" value="adh_short"/>
    <property type="match status" value="1"/>
</dbReference>
<dbReference type="InterPro" id="IPR051468">
    <property type="entry name" value="Fungal_SecMetab_SDRs"/>
</dbReference>
<dbReference type="PRINTS" id="PR00081">
    <property type="entry name" value="GDHRDH"/>
</dbReference>
<dbReference type="OrthoDB" id="7289984at2759"/>